<keyword evidence="2" id="KW-0472">Membrane</keyword>
<sequence length="151" mass="15778">MSDDRRQVATVADLPVPLAKLLWRQHTVYRERDGTVVIRGEDAGRWISLASHGRGRVRVRAGRILDGGTTAPARAETTVPLDGDIARLAACCRGLLAETAGARAAGTPQPSPPTAARPPKGPRKAGRRRGATVLVCAAAVVVGLIAASMFG</sequence>
<organism evidence="3 4">
    <name type="scientific">Streptomyces poriferorum</name>
    <dbReference type="NCBI Taxonomy" id="2798799"/>
    <lineage>
        <taxon>Bacteria</taxon>
        <taxon>Bacillati</taxon>
        <taxon>Actinomycetota</taxon>
        <taxon>Actinomycetes</taxon>
        <taxon>Kitasatosporales</taxon>
        <taxon>Streptomycetaceae</taxon>
        <taxon>Streptomyces</taxon>
    </lineage>
</organism>
<keyword evidence="2" id="KW-1133">Transmembrane helix</keyword>
<evidence type="ECO:0000256" key="1">
    <source>
        <dbReference type="SAM" id="MobiDB-lite"/>
    </source>
</evidence>
<keyword evidence="4" id="KW-1185">Reference proteome</keyword>
<gene>
    <name evidence="3" type="ORF">P8A19_25730</name>
</gene>
<keyword evidence="2" id="KW-0812">Transmembrane</keyword>
<reference evidence="3 4" key="1">
    <citation type="submission" date="2023-03" db="EMBL/GenBank/DDBJ databases">
        <title>Isolation and description of six Streptomyces strains from soil environments, able to metabolize different microbial glucans.</title>
        <authorList>
            <person name="Widen T."/>
            <person name="Larsbrink J."/>
        </authorList>
    </citation>
    <scope>NUCLEOTIDE SEQUENCE [LARGE SCALE GENOMIC DNA]</scope>
    <source>
        <strain evidence="3 4">Alt2</strain>
    </source>
</reference>
<evidence type="ECO:0000256" key="2">
    <source>
        <dbReference type="SAM" id="Phobius"/>
    </source>
</evidence>
<feature type="transmembrane region" description="Helical" evidence="2">
    <location>
        <begin position="130"/>
        <end position="150"/>
    </location>
</feature>
<protein>
    <submittedName>
        <fullName evidence="3">Uncharacterized protein</fullName>
    </submittedName>
</protein>
<feature type="region of interest" description="Disordered" evidence="1">
    <location>
        <begin position="101"/>
        <end position="128"/>
    </location>
</feature>
<name>A0ABY9IXA4_9ACTN</name>
<proteinExistence type="predicted"/>
<dbReference type="Proteomes" id="UP001235744">
    <property type="component" value="Chromosome"/>
</dbReference>
<dbReference type="EMBL" id="CP120988">
    <property type="protein sequence ID" value="WLQ58618.1"/>
    <property type="molecule type" value="Genomic_DNA"/>
</dbReference>
<accession>A0ABY9IXA4</accession>
<evidence type="ECO:0000313" key="3">
    <source>
        <dbReference type="EMBL" id="WLQ58618.1"/>
    </source>
</evidence>
<dbReference type="RefSeq" id="WP_306070307.1">
    <property type="nucleotide sequence ID" value="NZ_CP120988.1"/>
</dbReference>
<evidence type="ECO:0000313" key="4">
    <source>
        <dbReference type="Proteomes" id="UP001235744"/>
    </source>
</evidence>